<dbReference type="Proteomes" id="UP000481421">
    <property type="component" value="Unassembled WGS sequence"/>
</dbReference>
<evidence type="ECO:0000256" key="5">
    <source>
        <dbReference type="ARBA" id="ARBA00023136"/>
    </source>
</evidence>
<feature type="transmembrane region" description="Helical" evidence="6">
    <location>
        <begin position="226"/>
        <end position="246"/>
    </location>
</feature>
<keyword evidence="3 6" id="KW-0812">Transmembrane</keyword>
<feature type="transmembrane region" description="Helical" evidence="6">
    <location>
        <begin position="134"/>
        <end position="156"/>
    </location>
</feature>
<feature type="domain" description="EamA" evidence="7">
    <location>
        <begin position="1"/>
        <end position="128"/>
    </location>
</feature>
<comment type="subcellular location">
    <subcellularLocation>
        <location evidence="1">Membrane</location>
        <topology evidence="1">Multi-pass membrane protein</topology>
    </subcellularLocation>
</comment>
<evidence type="ECO:0000256" key="6">
    <source>
        <dbReference type="SAM" id="Phobius"/>
    </source>
</evidence>
<keyword evidence="4 6" id="KW-1133">Transmembrane helix</keyword>
<feature type="transmembrane region" description="Helical" evidence="6">
    <location>
        <begin position="73"/>
        <end position="100"/>
    </location>
</feature>
<feature type="transmembrane region" description="Helical" evidence="6">
    <location>
        <begin position="252"/>
        <end position="269"/>
    </location>
</feature>
<evidence type="ECO:0000259" key="7">
    <source>
        <dbReference type="Pfam" id="PF00892"/>
    </source>
</evidence>
<evidence type="ECO:0000256" key="2">
    <source>
        <dbReference type="ARBA" id="ARBA00009853"/>
    </source>
</evidence>
<dbReference type="AlphaFoldDB" id="A0A6B3RG42"/>
<dbReference type="GO" id="GO:0016020">
    <property type="term" value="C:membrane"/>
    <property type="evidence" value="ECO:0007669"/>
    <property type="project" value="UniProtKB-SubCell"/>
</dbReference>
<name>A0A6B3RG42_9RHOB</name>
<feature type="domain" description="EamA" evidence="7">
    <location>
        <begin position="137"/>
        <end position="267"/>
    </location>
</feature>
<comment type="similarity">
    <text evidence="2">Belongs to the drug/metabolite transporter (DMT) superfamily. 10 TMS drug/metabolite exporter (DME) (TC 2.A.7.3) family.</text>
</comment>
<evidence type="ECO:0000313" key="9">
    <source>
        <dbReference type="Proteomes" id="UP000481421"/>
    </source>
</evidence>
<evidence type="ECO:0000256" key="1">
    <source>
        <dbReference type="ARBA" id="ARBA00004141"/>
    </source>
</evidence>
<accession>A0A6B3RG42</accession>
<sequence>MLGSVISFSGMAIAGRQLQGAHDTFEIMAARSFVSFFLVLAAAAAMGKMGDISTLRLRGHVLRNVVHFTGQNLWFWALTLIPLAQLIAIEFTSPLWVILLSPLLLGERITKPRAMAAGLGFVGILIVVRPDFDALNIGVLAAAGAAVCFAATNIATKRLARDVTILSILFWLTVMQFIFGAGLAAADGQIAWPTASTAPWLFVIGVTGVLAHLCLTSALRLAPATFVMPVDFIRLPLMALAGALLYQEQLEMLLFVGAGLIVLANWINIRSETRKTHSLQSRSL</sequence>
<gene>
    <name evidence="8" type="ORF">G3572_01945</name>
</gene>
<protein>
    <submittedName>
        <fullName evidence="8">DMT family transporter</fullName>
    </submittedName>
</protein>
<organism evidence="8 9">
    <name type="scientific">Pseudotabrizicola algicola</name>
    <dbReference type="NCBI Taxonomy" id="2709381"/>
    <lineage>
        <taxon>Bacteria</taxon>
        <taxon>Pseudomonadati</taxon>
        <taxon>Pseudomonadota</taxon>
        <taxon>Alphaproteobacteria</taxon>
        <taxon>Rhodobacterales</taxon>
        <taxon>Paracoccaceae</taxon>
        <taxon>Pseudotabrizicola</taxon>
    </lineage>
</organism>
<evidence type="ECO:0000313" key="8">
    <source>
        <dbReference type="EMBL" id="NEX44950.1"/>
    </source>
</evidence>
<evidence type="ECO:0000256" key="4">
    <source>
        <dbReference type="ARBA" id="ARBA00022989"/>
    </source>
</evidence>
<reference evidence="8 9" key="1">
    <citation type="submission" date="2020-02" db="EMBL/GenBank/DDBJ databases">
        <title>Rhodobacter algicola sp. nov., isolated from microalga culture.</title>
        <authorList>
            <person name="Park C.-Y."/>
        </authorList>
    </citation>
    <scope>NUCLEOTIDE SEQUENCE [LARGE SCALE GENOMIC DNA]</scope>
    <source>
        <strain evidence="8 9">ETT8</strain>
    </source>
</reference>
<keyword evidence="5 6" id="KW-0472">Membrane</keyword>
<keyword evidence="9" id="KW-1185">Reference proteome</keyword>
<comment type="caution">
    <text evidence="8">The sequence shown here is derived from an EMBL/GenBank/DDBJ whole genome shotgun (WGS) entry which is preliminary data.</text>
</comment>
<dbReference type="SUPFAM" id="SSF103481">
    <property type="entry name" value="Multidrug resistance efflux transporter EmrE"/>
    <property type="match status" value="2"/>
</dbReference>
<feature type="transmembrane region" description="Helical" evidence="6">
    <location>
        <begin position="33"/>
        <end position="53"/>
    </location>
</feature>
<evidence type="ECO:0000256" key="3">
    <source>
        <dbReference type="ARBA" id="ARBA00022692"/>
    </source>
</evidence>
<feature type="transmembrane region" description="Helical" evidence="6">
    <location>
        <begin position="198"/>
        <end position="219"/>
    </location>
</feature>
<feature type="transmembrane region" description="Helical" evidence="6">
    <location>
        <begin position="163"/>
        <end position="186"/>
    </location>
</feature>
<dbReference type="InterPro" id="IPR037185">
    <property type="entry name" value="EmrE-like"/>
</dbReference>
<dbReference type="PANTHER" id="PTHR22911">
    <property type="entry name" value="ACYL-MALONYL CONDENSING ENZYME-RELATED"/>
    <property type="match status" value="1"/>
</dbReference>
<dbReference type="Pfam" id="PF00892">
    <property type="entry name" value="EamA"/>
    <property type="match status" value="2"/>
</dbReference>
<dbReference type="PANTHER" id="PTHR22911:SF6">
    <property type="entry name" value="SOLUTE CARRIER FAMILY 35 MEMBER G1"/>
    <property type="match status" value="1"/>
</dbReference>
<dbReference type="EMBL" id="JAAIKE010000001">
    <property type="protein sequence ID" value="NEX44950.1"/>
    <property type="molecule type" value="Genomic_DNA"/>
</dbReference>
<dbReference type="InterPro" id="IPR000620">
    <property type="entry name" value="EamA_dom"/>
</dbReference>
<proteinExistence type="inferred from homology"/>